<sequence length="221" mass="24814">MRPVLCRVDADYNWLSARVHAIQAQRFREAEYGNAEGGGVTWRLNKTVVLVGMMGAGKTAVGQSLARALGVRFRDSDEEIVKAADRTIAEIFERDGEPFFRRKESQVIGRLIDERPAGVLSTGGGAFLSEENRRVIAERAVSVWLKADADLLWSRVRHRTHRPLLRTADPRATLGEMHRAREPHYAQAELMVESAQGRSIEDMTGRLIEALATRPDVLQRK</sequence>
<dbReference type="UniPathway" id="UPA00053">
    <property type="reaction ID" value="UER00088"/>
</dbReference>
<organism evidence="12 13">
    <name type="scientific">Haematobacter genomosp. 1</name>
    <dbReference type="NCBI Taxonomy" id="366618"/>
    <lineage>
        <taxon>Bacteria</taxon>
        <taxon>Pseudomonadati</taxon>
        <taxon>Pseudomonadota</taxon>
        <taxon>Alphaproteobacteria</taxon>
        <taxon>Rhodobacterales</taxon>
        <taxon>Paracoccaceae</taxon>
        <taxon>Haematobacter</taxon>
    </lineage>
</organism>
<accession>A0A212AGD1</accession>
<dbReference type="GO" id="GO:0005829">
    <property type="term" value="C:cytosol"/>
    <property type="evidence" value="ECO:0007669"/>
    <property type="project" value="TreeGrafter"/>
</dbReference>
<dbReference type="PANTHER" id="PTHR21087">
    <property type="entry name" value="SHIKIMATE KINASE"/>
    <property type="match status" value="1"/>
</dbReference>
<dbReference type="InterPro" id="IPR023000">
    <property type="entry name" value="Shikimate_kinase_CS"/>
</dbReference>
<protein>
    <recommendedName>
        <fullName evidence="3 11">Shikimate kinase</fullName>
        <shortName evidence="11">SK</shortName>
        <ecNumber evidence="3 11">2.7.1.71</ecNumber>
    </recommendedName>
</protein>
<dbReference type="CDD" id="cd00464">
    <property type="entry name" value="SK"/>
    <property type="match status" value="1"/>
</dbReference>
<dbReference type="EC" id="2.7.1.71" evidence="3 11"/>
<keyword evidence="6 11" id="KW-0547">Nucleotide-binding</keyword>
<feature type="binding site" evidence="11">
    <location>
        <position position="162"/>
    </location>
    <ligand>
        <name>ATP</name>
        <dbReference type="ChEBI" id="CHEBI:30616"/>
    </ligand>
</feature>
<dbReference type="PANTHER" id="PTHR21087:SF16">
    <property type="entry name" value="SHIKIMATE KINASE 1, CHLOROPLASTIC"/>
    <property type="match status" value="1"/>
</dbReference>
<keyword evidence="11" id="KW-0963">Cytoplasm</keyword>
<dbReference type="GO" id="GO:0005524">
    <property type="term" value="F:ATP binding"/>
    <property type="evidence" value="ECO:0007669"/>
    <property type="project" value="UniProtKB-UniRule"/>
</dbReference>
<comment type="function">
    <text evidence="11">Catalyzes the specific phosphorylation of the 3-hydroxyl group of shikimic acid using ATP as a cosubstrate.</text>
</comment>
<name>A0A212AGD1_9RHOB</name>
<comment type="similarity">
    <text evidence="2 11">Belongs to the shikimate kinase family.</text>
</comment>
<dbReference type="PROSITE" id="PS01128">
    <property type="entry name" value="SHIKIMATE_KINASE"/>
    <property type="match status" value="1"/>
</dbReference>
<dbReference type="HAMAP" id="MF_00109">
    <property type="entry name" value="Shikimate_kinase"/>
    <property type="match status" value="1"/>
</dbReference>
<keyword evidence="8 11" id="KW-0067">ATP-binding</keyword>
<dbReference type="GO" id="GO:0000287">
    <property type="term" value="F:magnesium ion binding"/>
    <property type="evidence" value="ECO:0007669"/>
    <property type="project" value="UniProtKB-UniRule"/>
</dbReference>
<keyword evidence="13" id="KW-1185">Reference proteome</keyword>
<keyword evidence="11" id="KW-0479">Metal-binding</keyword>
<proteinExistence type="inferred from homology"/>
<dbReference type="SUPFAM" id="SSF52540">
    <property type="entry name" value="P-loop containing nucleoside triphosphate hydrolases"/>
    <property type="match status" value="1"/>
</dbReference>
<evidence type="ECO:0000256" key="2">
    <source>
        <dbReference type="ARBA" id="ARBA00006997"/>
    </source>
</evidence>
<dbReference type="Gene3D" id="3.40.50.300">
    <property type="entry name" value="P-loop containing nucleotide triphosphate hydrolases"/>
    <property type="match status" value="1"/>
</dbReference>
<evidence type="ECO:0000256" key="11">
    <source>
        <dbReference type="HAMAP-Rule" id="MF_00109"/>
    </source>
</evidence>
<dbReference type="OrthoDB" id="9800332at2"/>
<evidence type="ECO:0000256" key="3">
    <source>
        <dbReference type="ARBA" id="ARBA00012154"/>
    </source>
</evidence>
<evidence type="ECO:0000256" key="9">
    <source>
        <dbReference type="ARBA" id="ARBA00023141"/>
    </source>
</evidence>
<dbReference type="GO" id="GO:0004765">
    <property type="term" value="F:shikimate kinase activity"/>
    <property type="evidence" value="ECO:0007669"/>
    <property type="project" value="UniProtKB-UniRule"/>
</dbReference>
<comment type="cofactor">
    <cofactor evidence="11">
        <name>Mg(2+)</name>
        <dbReference type="ChEBI" id="CHEBI:18420"/>
    </cofactor>
    <text evidence="11">Binds 1 Mg(2+) ion per subunit.</text>
</comment>
<feature type="binding site" evidence="11">
    <location>
        <position position="124"/>
    </location>
    <ligand>
        <name>substrate</name>
    </ligand>
</feature>
<evidence type="ECO:0000256" key="5">
    <source>
        <dbReference type="ARBA" id="ARBA00022679"/>
    </source>
</evidence>
<evidence type="ECO:0000256" key="7">
    <source>
        <dbReference type="ARBA" id="ARBA00022777"/>
    </source>
</evidence>
<evidence type="ECO:0000313" key="12">
    <source>
        <dbReference type="EMBL" id="OWJ80572.1"/>
    </source>
</evidence>
<keyword evidence="11" id="KW-0460">Magnesium</keyword>
<evidence type="ECO:0000256" key="8">
    <source>
        <dbReference type="ARBA" id="ARBA00022840"/>
    </source>
</evidence>
<dbReference type="AlphaFoldDB" id="A0A212AGD1"/>
<keyword evidence="9 11" id="KW-0057">Aromatic amino acid biosynthesis</keyword>
<keyword evidence="7 11" id="KW-0418">Kinase</keyword>
<feature type="binding site" evidence="11">
    <location>
        <position position="101"/>
    </location>
    <ligand>
        <name>substrate</name>
    </ligand>
</feature>
<comment type="subcellular location">
    <subcellularLocation>
        <location evidence="11">Cytoplasm</location>
    </subcellularLocation>
</comment>
<keyword evidence="4 11" id="KW-0028">Amino-acid biosynthesis</keyword>
<dbReference type="InterPro" id="IPR031322">
    <property type="entry name" value="Shikimate/glucono_kinase"/>
</dbReference>
<evidence type="ECO:0000256" key="1">
    <source>
        <dbReference type="ARBA" id="ARBA00004842"/>
    </source>
</evidence>
<dbReference type="GO" id="GO:0009423">
    <property type="term" value="P:chorismate biosynthetic process"/>
    <property type="evidence" value="ECO:0007669"/>
    <property type="project" value="UniProtKB-UniRule"/>
</dbReference>
<comment type="subunit">
    <text evidence="11">Monomer.</text>
</comment>
<feature type="binding site" evidence="11">
    <location>
        <position position="181"/>
    </location>
    <ligand>
        <name>substrate</name>
    </ligand>
</feature>
<dbReference type="NCBIfam" id="NF010552">
    <property type="entry name" value="PRK13946.1"/>
    <property type="match status" value="1"/>
</dbReference>
<evidence type="ECO:0000256" key="10">
    <source>
        <dbReference type="ARBA" id="ARBA00048567"/>
    </source>
</evidence>
<dbReference type="PRINTS" id="PR01100">
    <property type="entry name" value="SHIKIMTKNASE"/>
</dbReference>
<keyword evidence="5 11" id="KW-0808">Transferase</keyword>
<comment type="catalytic activity">
    <reaction evidence="10 11">
        <text>shikimate + ATP = 3-phosphoshikimate + ADP + H(+)</text>
        <dbReference type="Rhea" id="RHEA:13121"/>
        <dbReference type="ChEBI" id="CHEBI:15378"/>
        <dbReference type="ChEBI" id="CHEBI:30616"/>
        <dbReference type="ChEBI" id="CHEBI:36208"/>
        <dbReference type="ChEBI" id="CHEBI:145989"/>
        <dbReference type="ChEBI" id="CHEBI:456216"/>
        <dbReference type="EC" id="2.7.1.71"/>
    </reaction>
</comment>
<evidence type="ECO:0000313" key="13">
    <source>
        <dbReference type="Proteomes" id="UP000196878"/>
    </source>
</evidence>
<feature type="binding site" evidence="11">
    <location>
        <position position="77"/>
    </location>
    <ligand>
        <name>substrate</name>
    </ligand>
</feature>
<dbReference type="EMBL" id="NIPW01000004">
    <property type="protein sequence ID" value="OWJ80572.1"/>
    <property type="molecule type" value="Genomic_DNA"/>
</dbReference>
<feature type="binding site" evidence="11">
    <location>
        <begin position="55"/>
        <end position="60"/>
    </location>
    <ligand>
        <name>ATP</name>
        <dbReference type="ChEBI" id="CHEBI:30616"/>
    </ligand>
</feature>
<evidence type="ECO:0000256" key="4">
    <source>
        <dbReference type="ARBA" id="ARBA00022605"/>
    </source>
</evidence>
<dbReference type="Proteomes" id="UP000196878">
    <property type="component" value="Unassembled WGS sequence"/>
</dbReference>
<evidence type="ECO:0000256" key="6">
    <source>
        <dbReference type="ARBA" id="ARBA00022741"/>
    </source>
</evidence>
<comment type="pathway">
    <text evidence="1 11">Metabolic intermediate biosynthesis; chorismate biosynthesis; chorismate from D-erythrose 4-phosphate and phosphoenolpyruvate: step 5/7.</text>
</comment>
<dbReference type="InterPro" id="IPR000623">
    <property type="entry name" value="Shikimate_kinase/TSH1"/>
</dbReference>
<comment type="caution">
    <text evidence="12">The sequence shown here is derived from an EMBL/GenBank/DDBJ whole genome shotgun (WGS) entry which is preliminary data.</text>
</comment>
<dbReference type="GO" id="GO:0009073">
    <property type="term" value="P:aromatic amino acid family biosynthetic process"/>
    <property type="evidence" value="ECO:0007669"/>
    <property type="project" value="UniProtKB-KW"/>
</dbReference>
<dbReference type="Pfam" id="PF01202">
    <property type="entry name" value="SKI"/>
    <property type="match status" value="1"/>
</dbReference>
<dbReference type="InterPro" id="IPR027417">
    <property type="entry name" value="P-loop_NTPase"/>
</dbReference>
<feature type="binding site" evidence="11">
    <location>
        <position position="59"/>
    </location>
    <ligand>
        <name>Mg(2+)</name>
        <dbReference type="ChEBI" id="CHEBI:18420"/>
    </ligand>
</feature>
<reference evidence="12 13" key="1">
    <citation type="submission" date="2016-12" db="EMBL/GenBank/DDBJ databases">
        <title>Comparison of Traditional DNA-DNA Hybridization with In Silico Genomic Analysis.</title>
        <authorList>
            <person name="Nicholson A.C."/>
            <person name="Humrighouse B.W."/>
            <person name="Graziano J."/>
            <person name="Lasker B."/>
            <person name="Whitney A.M."/>
            <person name="Mcquiston J.R."/>
        </authorList>
    </citation>
    <scope>NUCLEOTIDE SEQUENCE [LARGE SCALE GENOMIC DNA]</scope>
    <source>
        <strain evidence="12 13">H2240</strain>
    </source>
</reference>
<dbReference type="GO" id="GO:0008652">
    <property type="term" value="P:amino acid biosynthetic process"/>
    <property type="evidence" value="ECO:0007669"/>
    <property type="project" value="UniProtKB-KW"/>
</dbReference>
<feature type="binding site" evidence="11">
    <location>
        <position position="198"/>
    </location>
    <ligand>
        <name>ATP</name>
        <dbReference type="ChEBI" id="CHEBI:30616"/>
    </ligand>
</feature>
<gene>
    <name evidence="11" type="primary">aroK</name>
    <name evidence="12" type="ORF">CDV49_01955</name>
</gene>